<evidence type="ECO:0000256" key="1">
    <source>
        <dbReference type="ARBA" id="ARBA00022737"/>
    </source>
</evidence>
<dbReference type="PROSITE" id="PS51375">
    <property type="entry name" value="PPR"/>
    <property type="match status" value="1"/>
</dbReference>
<evidence type="ECO:0000313" key="5">
    <source>
        <dbReference type="EMBL" id="OAY70802.1"/>
    </source>
</evidence>
<dbReference type="Gene3D" id="1.25.40.10">
    <property type="entry name" value="Tetratricopeptide repeat domain"/>
    <property type="match status" value="1"/>
</dbReference>
<dbReference type="InterPro" id="IPR002885">
    <property type="entry name" value="PPR_rpt"/>
</dbReference>
<protein>
    <submittedName>
        <fullName evidence="5">Pentatricopeptide repeat-containing protein, mitochondrial</fullName>
    </submittedName>
</protein>
<keyword evidence="1" id="KW-0677">Repeat</keyword>
<comment type="caution">
    <text evidence="5">The sequence shown here is derived from an EMBL/GenBank/DDBJ whole genome shotgun (WGS) entry which is preliminary data.</text>
</comment>
<evidence type="ECO:0000256" key="3">
    <source>
        <dbReference type="PROSITE-ProRule" id="PRU00708"/>
    </source>
</evidence>
<gene>
    <name evidence="5" type="ORF">ACMD2_25521</name>
</gene>
<dbReference type="Pfam" id="PF01535">
    <property type="entry name" value="PPR"/>
    <property type="match status" value="2"/>
</dbReference>
<dbReference type="GO" id="GO:0009451">
    <property type="term" value="P:RNA modification"/>
    <property type="evidence" value="ECO:0007669"/>
    <property type="project" value="InterPro"/>
</dbReference>
<dbReference type="AlphaFoldDB" id="A0A199V146"/>
<dbReference type="InterPro" id="IPR011990">
    <property type="entry name" value="TPR-like_helical_dom_sf"/>
</dbReference>
<evidence type="ECO:0000313" key="6">
    <source>
        <dbReference type="Proteomes" id="UP000092600"/>
    </source>
</evidence>
<dbReference type="NCBIfam" id="TIGR00756">
    <property type="entry name" value="PPR"/>
    <property type="match status" value="2"/>
</dbReference>
<sequence length="234" mass="26630">MEKGEAERHLRNGFGHEMCGTSAAKLLPDGVECPASESERKRKGRARDDERRGSERKRGSERERETEIARGAVREKELLDLHHEVKPLQEIGIFGDFALNRLLRAISHLDLHTIPRSGVQVNDLLSSLCKQKRFHEALRAFNSLQTQGSTFRLLPSTYAHLFFACSHLKSIHHGRLVHRHLSASSMRPDIVLSNHILNMYGKCGFMEEARKLFEEMPEINIVSWTSMISGSPKL</sequence>
<evidence type="ECO:0000256" key="4">
    <source>
        <dbReference type="SAM" id="MobiDB-lite"/>
    </source>
</evidence>
<dbReference type="PANTHER" id="PTHR47926:SF347">
    <property type="entry name" value="PENTATRICOPEPTIDE REPEAT-CONTAINING PROTEIN"/>
    <property type="match status" value="1"/>
</dbReference>
<dbReference type="GO" id="GO:0003723">
    <property type="term" value="F:RNA binding"/>
    <property type="evidence" value="ECO:0007669"/>
    <property type="project" value="InterPro"/>
</dbReference>
<accession>A0A199V146</accession>
<dbReference type="InterPro" id="IPR046960">
    <property type="entry name" value="PPR_At4g14850-like_plant"/>
</dbReference>
<feature type="repeat" description="PPR" evidence="3">
    <location>
        <begin position="189"/>
        <end position="223"/>
    </location>
</feature>
<reference evidence="5 6" key="1">
    <citation type="journal article" date="2016" name="DNA Res.">
        <title>The draft genome of MD-2 pineapple using hybrid error correction of long reads.</title>
        <authorList>
            <person name="Redwan R.M."/>
            <person name="Saidin A."/>
            <person name="Kumar S.V."/>
        </authorList>
    </citation>
    <scope>NUCLEOTIDE SEQUENCE [LARGE SCALE GENOMIC DNA]</scope>
    <source>
        <strain evidence="6">cv. MD2</strain>
        <tissue evidence="5">Leaf</tissue>
    </source>
</reference>
<feature type="compositionally biased region" description="Basic and acidic residues" evidence="4">
    <location>
        <begin position="46"/>
        <end position="68"/>
    </location>
</feature>
<dbReference type="PANTHER" id="PTHR47926">
    <property type="entry name" value="PENTATRICOPEPTIDE REPEAT-CONTAINING PROTEIN"/>
    <property type="match status" value="1"/>
</dbReference>
<keyword evidence="2" id="KW-0809">Transit peptide</keyword>
<evidence type="ECO:0000256" key="2">
    <source>
        <dbReference type="ARBA" id="ARBA00022946"/>
    </source>
</evidence>
<proteinExistence type="predicted"/>
<dbReference type="EMBL" id="LSRQ01003775">
    <property type="protein sequence ID" value="OAY70802.1"/>
    <property type="molecule type" value="Genomic_DNA"/>
</dbReference>
<name>A0A199V146_ANACO</name>
<organism evidence="5 6">
    <name type="scientific">Ananas comosus</name>
    <name type="common">Pineapple</name>
    <name type="synonym">Ananas ananas</name>
    <dbReference type="NCBI Taxonomy" id="4615"/>
    <lineage>
        <taxon>Eukaryota</taxon>
        <taxon>Viridiplantae</taxon>
        <taxon>Streptophyta</taxon>
        <taxon>Embryophyta</taxon>
        <taxon>Tracheophyta</taxon>
        <taxon>Spermatophyta</taxon>
        <taxon>Magnoliopsida</taxon>
        <taxon>Liliopsida</taxon>
        <taxon>Poales</taxon>
        <taxon>Bromeliaceae</taxon>
        <taxon>Bromelioideae</taxon>
        <taxon>Ananas</taxon>
    </lineage>
</organism>
<feature type="region of interest" description="Disordered" evidence="4">
    <location>
        <begin position="26"/>
        <end position="68"/>
    </location>
</feature>
<dbReference type="Proteomes" id="UP000092600">
    <property type="component" value="Unassembled WGS sequence"/>
</dbReference>